<evidence type="ECO:0000313" key="3">
    <source>
        <dbReference type="EMBL" id="KYG33579.1"/>
    </source>
</evidence>
<comment type="caution">
    <text evidence="3">The sequence shown here is derived from an EMBL/GenBank/DDBJ whole genome shotgun (WGS) entry which is preliminary data.</text>
</comment>
<dbReference type="STRING" id="519424.AZF04_16605"/>
<dbReference type="InterPro" id="IPR016181">
    <property type="entry name" value="Acyl_CoA_acyltransferase"/>
</dbReference>
<dbReference type="PROSITE" id="PS51186">
    <property type="entry name" value="GNAT"/>
    <property type="match status" value="1"/>
</dbReference>
<name>A0A162ES41_9BACI</name>
<gene>
    <name evidence="3" type="ORF">AZF04_16605</name>
</gene>
<dbReference type="AlphaFoldDB" id="A0A162ES41"/>
<evidence type="ECO:0000259" key="2">
    <source>
        <dbReference type="PROSITE" id="PS51186"/>
    </source>
</evidence>
<sequence>MNQNKAQIRYLLLEPLLRGKGIGNQLISKAITFATEKNISSIILWTNSELTAARKVYENFGFEIMQSKQSYLSGKHLTEDCWRLDLLK</sequence>
<dbReference type="InterPro" id="IPR000182">
    <property type="entry name" value="GNAT_dom"/>
</dbReference>
<protein>
    <recommendedName>
        <fullName evidence="2">N-acetyltransferase domain-containing protein</fullName>
    </recommendedName>
</protein>
<dbReference type="CDD" id="cd04301">
    <property type="entry name" value="NAT_SF"/>
    <property type="match status" value="1"/>
</dbReference>
<dbReference type="OrthoDB" id="5419426at2"/>
<keyword evidence="4" id="KW-1185">Reference proteome</keyword>
<evidence type="ECO:0000256" key="1">
    <source>
        <dbReference type="ARBA" id="ARBA00022679"/>
    </source>
</evidence>
<dbReference type="Proteomes" id="UP000075806">
    <property type="component" value="Unassembled WGS sequence"/>
</dbReference>
<dbReference type="GO" id="GO:0008080">
    <property type="term" value="F:N-acetyltransferase activity"/>
    <property type="evidence" value="ECO:0007669"/>
    <property type="project" value="InterPro"/>
</dbReference>
<accession>A0A162ES41</accession>
<dbReference type="PANTHER" id="PTHR13947:SF37">
    <property type="entry name" value="LD18367P"/>
    <property type="match status" value="1"/>
</dbReference>
<dbReference type="RefSeq" id="WP_061947874.1">
    <property type="nucleotide sequence ID" value="NZ_LTAO01000006.1"/>
</dbReference>
<organism evidence="3 4">
    <name type="scientific">Alkalihalobacillus trypoxylicola</name>
    <dbReference type="NCBI Taxonomy" id="519424"/>
    <lineage>
        <taxon>Bacteria</taxon>
        <taxon>Bacillati</taxon>
        <taxon>Bacillota</taxon>
        <taxon>Bacilli</taxon>
        <taxon>Bacillales</taxon>
        <taxon>Bacillaceae</taxon>
        <taxon>Alkalihalobacillus</taxon>
    </lineage>
</organism>
<feature type="domain" description="N-acetyltransferase" evidence="2">
    <location>
        <begin position="1"/>
        <end position="84"/>
    </location>
</feature>
<keyword evidence="1" id="KW-0808">Transferase</keyword>
<dbReference type="InterPro" id="IPR050769">
    <property type="entry name" value="NAT_camello-type"/>
</dbReference>
<dbReference type="PANTHER" id="PTHR13947">
    <property type="entry name" value="GNAT FAMILY N-ACETYLTRANSFERASE"/>
    <property type="match status" value="1"/>
</dbReference>
<evidence type="ECO:0000313" key="4">
    <source>
        <dbReference type="Proteomes" id="UP000075806"/>
    </source>
</evidence>
<dbReference type="Pfam" id="PF00583">
    <property type="entry name" value="Acetyltransf_1"/>
    <property type="match status" value="1"/>
</dbReference>
<proteinExistence type="predicted"/>
<dbReference type="SUPFAM" id="SSF55729">
    <property type="entry name" value="Acyl-CoA N-acyltransferases (Nat)"/>
    <property type="match status" value="1"/>
</dbReference>
<dbReference type="Gene3D" id="3.40.630.30">
    <property type="match status" value="1"/>
</dbReference>
<reference evidence="3" key="1">
    <citation type="submission" date="2016-02" db="EMBL/GenBank/DDBJ databases">
        <title>Genome sequence of Bacillus trypoxylicola KCTC 13244(T).</title>
        <authorList>
            <person name="Jeong H."/>
            <person name="Park S.-H."/>
            <person name="Choi S.-K."/>
        </authorList>
    </citation>
    <scope>NUCLEOTIDE SEQUENCE [LARGE SCALE GENOMIC DNA]</scope>
    <source>
        <strain evidence="3">KCTC 13244</strain>
    </source>
</reference>
<dbReference type="EMBL" id="LTAO01000006">
    <property type="protein sequence ID" value="KYG33579.1"/>
    <property type="molecule type" value="Genomic_DNA"/>
</dbReference>